<comment type="pathway">
    <text evidence="2">Lipid metabolism.</text>
</comment>
<dbReference type="EMBL" id="PGOL01002937">
    <property type="protein sequence ID" value="PKI44197.1"/>
    <property type="molecule type" value="Genomic_DNA"/>
</dbReference>
<protein>
    <recommendedName>
        <fullName evidence="5">phosphoethanolamine N-methyltransferase</fullName>
        <ecNumber evidence="5">2.1.1.103</ecNumber>
    </recommendedName>
</protein>
<dbReference type="STRING" id="22663.A0A2I0IJL6"/>
<dbReference type="PANTHER" id="PTHR44307:SF2">
    <property type="entry name" value="PHOSPHOETHANOLAMINE METHYLTRANSFERASE ISOFORM X1"/>
    <property type="match status" value="1"/>
</dbReference>
<keyword evidence="4" id="KW-0808">Transferase</keyword>
<dbReference type="GO" id="GO:0032259">
    <property type="term" value="P:methylation"/>
    <property type="evidence" value="ECO:0007669"/>
    <property type="project" value="UniProtKB-KW"/>
</dbReference>
<comment type="catalytic activity">
    <reaction evidence="7">
        <text>N-methylethanolamine phosphate + S-adenosyl-L-methionine = N,N-dimethylethanolamine phosphate + S-adenosyl-L-homocysteine + H(+)</text>
        <dbReference type="Rhea" id="RHEA:25321"/>
        <dbReference type="ChEBI" id="CHEBI:15378"/>
        <dbReference type="ChEBI" id="CHEBI:57781"/>
        <dbReference type="ChEBI" id="CHEBI:57856"/>
        <dbReference type="ChEBI" id="CHEBI:58641"/>
        <dbReference type="ChEBI" id="CHEBI:59789"/>
        <dbReference type="EC" id="2.1.1.103"/>
    </reaction>
    <physiologicalReaction direction="left-to-right" evidence="7">
        <dbReference type="Rhea" id="RHEA:25322"/>
    </physiologicalReaction>
</comment>
<keyword evidence="3" id="KW-0489">Methyltransferase</keyword>
<name>A0A2I0IJL6_PUNGR</name>
<keyword evidence="9" id="KW-1185">Reference proteome</keyword>
<reference evidence="8 9" key="1">
    <citation type="submission" date="2017-11" db="EMBL/GenBank/DDBJ databases">
        <title>De-novo sequencing of pomegranate (Punica granatum L.) genome.</title>
        <authorList>
            <person name="Akparov Z."/>
            <person name="Amiraslanov A."/>
            <person name="Hajiyeva S."/>
            <person name="Abbasov M."/>
            <person name="Kaur K."/>
            <person name="Hamwieh A."/>
            <person name="Solovyev V."/>
            <person name="Salamov A."/>
            <person name="Braich B."/>
            <person name="Kosarev P."/>
            <person name="Mahmoud A."/>
            <person name="Hajiyev E."/>
            <person name="Babayeva S."/>
            <person name="Izzatullayeva V."/>
            <person name="Mammadov A."/>
            <person name="Mammadov A."/>
            <person name="Sharifova S."/>
            <person name="Ojaghi J."/>
            <person name="Eynullazada K."/>
            <person name="Bayramov B."/>
            <person name="Abdulazimova A."/>
            <person name="Shahmuradov I."/>
        </authorList>
    </citation>
    <scope>NUCLEOTIDE SEQUENCE [LARGE SCALE GENOMIC DNA]</scope>
    <source>
        <strain evidence="9">cv. AG2017</strain>
        <tissue evidence="8">Leaf</tissue>
    </source>
</reference>
<dbReference type="EC" id="2.1.1.103" evidence="5"/>
<evidence type="ECO:0000256" key="4">
    <source>
        <dbReference type="ARBA" id="ARBA00022679"/>
    </source>
</evidence>
<evidence type="ECO:0000313" key="9">
    <source>
        <dbReference type="Proteomes" id="UP000233551"/>
    </source>
</evidence>
<evidence type="ECO:0000313" key="8">
    <source>
        <dbReference type="EMBL" id="PKI44197.1"/>
    </source>
</evidence>
<evidence type="ECO:0000256" key="2">
    <source>
        <dbReference type="ARBA" id="ARBA00005189"/>
    </source>
</evidence>
<evidence type="ECO:0000256" key="5">
    <source>
        <dbReference type="ARBA" id="ARBA00035674"/>
    </source>
</evidence>
<evidence type="ECO:0000256" key="7">
    <source>
        <dbReference type="ARBA" id="ARBA00047841"/>
    </source>
</evidence>
<dbReference type="PANTHER" id="PTHR44307">
    <property type="entry name" value="PHOSPHOETHANOLAMINE METHYLTRANSFERASE"/>
    <property type="match status" value="1"/>
</dbReference>
<dbReference type="SUPFAM" id="SSF53335">
    <property type="entry name" value="S-adenosyl-L-methionine-dependent methyltransferases"/>
    <property type="match status" value="1"/>
</dbReference>
<feature type="non-terminal residue" evidence="8">
    <location>
        <position position="89"/>
    </location>
</feature>
<evidence type="ECO:0000256" key="1">
    <source>
        <dbReference type="ARBA" id="ARBA00004969"/>
    </source>
</evidence>
<accession>A0A2I0IJL6</accession>
<comment type="caution">
    <text evidence="8">The sequence shown here is derived from an EMBL/GenBank/DDBJ whole genome shotgun (WGS) entry which is preliminary data.</text>
</comment>
<dbReference type="Proteomes" id="UP000233551">
    <property type="component" value="Unassembled WGS sequence"/>
</dbReference>
<dbReference type="AlphaFoldDB" id="A0A2I0IJL6"/>
<comment type="pathway">
    <text evidence="1">Phospholipid metabolism; phosphatidylcholine biosynthesis.</text>
</comment>
<proteinExistence type="predicted"/>
<comment type="catalytic activity">
    <reaction evidence="6">
        <text>N,N-dimethylethanolamine phosphate + S-adenosyl-L-methionine = phosphocholine + S-adenosyl-L-homocysteine + H(+)</text>
        <dbReference type="Rhea" id="RHEA:25325"/>
        <dbReference type="ChEBI" id="CHEBI:15378"/>
        <dbReference type="ChEBI" id="CHEBI:57856"/>
        <dbReference type="ChEBI" id="CHEBI:58641"/>
        <dbReference type="ChEBI" id="CHEBI:59789"/>
        <dbReference type="ChEBI" id="CHEBI:295975"/>
        <dbReference type="EC" id="2.1.1.103"/>
    </reaction>
    <physiologicalReaction direction="left-to-right" evidence="6">
        <dbReference type="Rhea" id="RHEA:25326"/>
    </physiologicalReaction>
</comment>
<sequence length="89" mass="9916">MATQGDERLAQKSYWIEHCADLTVEAMMLDSKATDLDKEERPEVLSMLPDYERKSVLELGAGIGRFTGELAKKAGQLVALDFIDSAIRK</sequence>
<evidence type="ECO:0000256" key="3">
    <source>
        <dbReference type="ARBA" id="ARBA00022603"/>
    </source>
</evidence>
<dbReference type="GO" id="GO:0000234">
    <property type="term" value="F:phosphoethanolamine N-methyltransferase activity"/>
    <property type="evidence" value="ECO:0007669"/>
    <property type="project" value="UniProtKB-EC"/>
</dbReference>
<dbReference type="Gene3D" id="3.40.50.150">
    <property type="entry name" value="Vaccinia Virus protein VP39"/>
    <property type="match status" value="1"/>
</dbReference>
<organism evidence="8 9">
    <name type="scientific">Punica granatum</name>
    <name type="common">Pomegranate</name>
    <dbReference type="NCBI Taxonomy" id="22663"/>
    <lineage>
        <taxon>Eukaryota</taxon>
        <taxon>Viridiplantae</taxon>
        <taxon>Streptophyta</taxon>
        <taxon>Embryophyta</taxon>
        <taxon>Tracheophyta</taxon>
        <taxon>Spermatophyta</taxon>
        <taxon>Magnoliopsida</taxon>
        <taxon>eudicotyledons</taxon>
        <taxon>Gunneridae</taxon>
        <taxon>Pentapetalae</taxon>
        <taxon>rosids</taxon>
        <taxon>malvids</taxon>
        <taxon>Myrtales</taxon>
        <taxon>Lythraceae</taxon>
        <taxon>Punica</taxon>
    </lineage>
</organism>
<dbReference type="InterPro" id="IPR029063">
    <property type="entry name" value="SAM-dependent_MTases_sf"/>
</dbReference>
<gene>
    <name evidence="8" type="ORF">CRG98_035434</name>
</gene>
<evidence type="ECO:0000256" key="6">
    <source>
        <dbReference type="ARBA" id="ARBA00047619"/>
    </source>
</evidence>